<evidence type="ECO:0000256" key="4">
    <source>
        <dbReference type="ARBA" id="ARBA00023163"/>
    </source>
</evidence>
<keyword evidence="1" id="KW-0678">Repressor</keyword>
<dbReference type="InterPro" id="IPR000843">
    <property type="entry name" value="HTH_LacI"/>
</dbReference>
<evidence type="ECO:0000259" key="5">
    <source>
        <dbReference type="PROSITE" id="PS50932"/>
    </source>
</evidence>
<sequence length="340" mass="37519">MISMKELAQHCGVSVATVSKALNDQSDIGESTKIKVKKAAEKFGYFPNAAARSLKTNKSYNIGVLFVDEANSGLTHEYFAAVLEGFKVEAEKQGYDITFINSQIGKKKVSYYEHCKYRNVDGVVIACVNFDSPEVVELMTGNIPVITVDHLHENCSSVLSDNAEGIKTLLEHVYEKGHRKIAYIHGQSSTAVTKTRVTSYYRFIENHNLDIPDDYAVEANYLDVSQASEATAKLLDRKDPPTCILYPDDTALIGGLNEIRARNMSVPEDISIAGYDGSRVSQFLNPLLTTIRQDTAAIGRRAAEKLISTIENPKTTYTEQIIVEGDLLVGESVGFAYDLK</sequence>
<dbReference type="InterPro" id="IPR028082">
    <property type="entry name" value="Peripla_BP_I"/>
</dbReference>
<dbReference type="PROSITE" id="PS50932">
    <property type="entry name" value="HTH_LACI_2"/>
    <property type="match status" value="1"/>
</dbReference>
<dbReference type="OrthoDB" id="9789891at2"/>
<protein>
    <submittedName>
        <fullName evidence="6">LacI family transcriptional regulator</fullName>
    </submittedName>
</protein>
<dbReference type="PANTHER" id="PTHR30146">
    <property type="entry name" value="LACI-RELATED TRANSCRIPTIONAL REPRESSOR"/>
    <property type="match status" value="1"/>
</dbReference>
<name>A0A419SUN3_9FIRM</name>
<dbReference type="EMBL" id="MCIA01000033">
    <property type="protein sequence ID" value="RKD28916.1"/>
    <property type="molecule type" value="Genomic_DNA"/>
</dbReference>
<dbReference type="Proteomes" id="UP000284277">
    <property type="component" value="Unassembled WGS sequence"/>
</dbReference>
<dbReference type="InterPro" id="IPR046335">
    <property type="entry name" value="LacI/GalR-like_sensor"/>
</dbReference>
<keyword evidence="4" id="KW-0804">Transcription</keyword>
<dbReference type="Pfam" id="PF00356">
    <property type="entry name" value="LacI"/>
    <property type="match status" value="1"/>
</dbReference>
<evidence type="ECO:0000256" key="2">
    <source>
        <dbReference type="ARBA" id="ARBA00023015"/>
    </source>
</evidence>
<keyword evidence="2" id="KW-0805">Transcription regulation</keyword>
<reference evidence="6 7" key="1">
    <citation type="submission" date="2016-08" db="EMBL/GenBank/DDBJ databases">
        <title>A new outlook on sporulation: Clostridium algidixylanolyticum.</title>
        <authorList>
            <person name="Poppleton D.I."/>
            <person name="Gribaldo S."/>
        </authorList>
    </citation>
    <scope>NUCLEOTIDE SEQUENCE [LARGE SCALE GENOMIC DNA]</scope>
    <source>
        <strain evidence="6 7">SPL73</strain>
    </source>
</reference>
<accession>A0A419SUN3</accession>
<evidence type="ECO:0000256" key="3">
    <source>
        <dbReference type="ARBA" id="ARBA00023125"/>
    </source>
</evidence>
<dbReference type="AlphaFoldDB" id="A0A419SUN3"/>
<dbReference type="Gene3D" id="3.40.50.2300">
    <property type="match status" value="2"/>
</dbReference>
<keyword evidence="3" id="KW-0238">DNA-binding</keyword>
<evidence type="ECO:0000313" key="7">
    <source>
        <dbReference type="Proteomes" id="UP000284277"/>
    </source>
</evidence>
<dbReference type="SUPFAM" id="SSF47413">
    <property type="entry name" value="lambda repressor-like DNA-binding domains"/>
    <property type="match status" value="1"/>
</dbReference>
<dbReference type="InterPro" id="IPR010982">
    <property type="entry name" value="Lambda_DNA-bd_dom_sf"/>
</dbReference>
<feature type="domain" description="HTH lacI-type" evidence="5">
    <location>
        <begin position="2"/>
        <end position="56"/>
    </location>
</feature>
<dbReference type="Gene3D" id="1.10.260.40">
    <property type="entry name" value="lambda repressor-like DNA-binding domains"/>
    <property type="match status" value="1"/>
</dbReference>
<keyword evidence="7" id="KW-1185">Reference proteome</keyword>
<proteinExistence type="predicted"/>
<evidence type="ECO:0000256" key="1">
    <source>
        <dbReference type="ARBA" id="ARBA00022491"/>
    </source>
</evidence>
<dbReference type="CDD" id="cd06267">
    <property type="entry name" value="PBP1_LacI_sugar_binding-like"/>
    <property type="match status" value="1"/>
</dbReference>
<dbReference type="SMART" id="SM00354">
    <property type="entry name" value="HTH_LACI"/>
    <property type="match status" value="1"/>
</dbReference>
<organism evidence="6 7">
    <name type="scientific">Lacrimispora algidixylanolytica</name>
    <dbReference type="NCBI Taxonomy" id="94868"/>
    <lineage>
        <taxon>Bacteria</taxon>
        <taxon>Bacillati</taxon>
        <taxon>Bacillota</taxon>
        <taxon>Clostridia</taxon>
        <taxon>Lachnospirales</taxon>
        <taxon>Lachnospiraceae</taxon>
        <taxon>Lacrimispora</taxon>
    </lineage>
</organism>
<dbReference type="Pfam" id="PF13377">
    <property type="entry name" value="Peripla_BP_3"/>
    <property type="match status" value="1"/>
</dbReference>
<dbReference type="SUPFAM" id="SSF53822">
    <property type="entry name" value="Periplasmic binding protein-like I"/>
    <property type="match status" value="1"/>
</dbReference>
<dbReference type="GO" id="GO:0000976">
    <property type="term" value="F:transcription cis-regulatory region binding"/>
    <property type="evidence" value="ECO:0007669"/>
    <property type="project" value="TreeGrafter"/>
</dbReference>
<dbReference type="GO" id="GO:0003700">
    <property type="term" value="F:DNA-binding transcription factor activity"/>
    <property type="evidence" value="ECO:0007669"/>
    <property type="project" value="TreeGrafter"/>
</dbReference>
<dbReference type="RefSeq" id="WP_120198358.1">
    <property type="nucleotide sequence ID" value="NZ_MCIA01000033.1"/>
</dbReference>
<comment type="caution">
    <text evidence="6">The sequence shown here is derived from an EMBL/GenBank/DDBJ whole genome shotgun (WGS) entry which is preliminary data.</text>
</comment>
<dbReference type="PANTHER" id="PTHR30146:SF148">
    <property type="entry name" value="HTH-TYPE TRANSCRIPTIONAL REPRESSOR PURR-RELATED"/>
    <property type="match status" value="1"/>
</dbReference>
<evidence type="ECO:0000313" key="6">
    <source>
        <dbReference type="EMBL" id="RKD28916.1"/>
    </source>
</evidence>
<dbReference type="CDD" id="cd01392">
    <property type="entry name" value="HTH_LacI"/>
    <property type="match status" value="1"/>
</dbReference>
<gene>
    <name evidence="6" type="ORF">BET01_09250</name>
</gene>